<evidence type="ECO:0000313" key="4">
    <source>
        <dbReference type="EMBL" id="MDU0328533.1"/>
    </source>
</evidence>
<evidence type="ECO:0000259" key="3">
    <source>
        <dbReference type="PROSITE" id="PS50110"/>
    </source>
</evidence>
<sequence length="123" mass="13344">MASIVVIDDDRDIADLVAVYLRRDGHDLHVAHSGVDGLAAIREIRPALAVVDWMMPELDGIDVAHAVRDEPALDRTALLMVSARSSPDDIEVARSAGFAAVVSKPFRRLELLEVAGELLRHAS</sequence>
<dbReference type="Gene3D" id="3.40.50.2300">
    <property type="match status" value="1"/>
</dbReference>
<dbReference type="PANTHER" id="PTHR44591:SF3">
    <property type="entry name" value="RESPONSE REGULATORY DOMAIN-CONTAINING PROTEIN"/>
    <property type="match status" value="1"/>
</dbReference>
<reference evidence="4 5" key="1">
    <citation type="submission" date="2023-09" db="EMBL/GenBank/DDBJ databases">
        <title>Microbacterium fusihabitans sp. nov., Microbacterium phycihabitans sp. nov., and Microbacterium cervinum sp. nov., isolated from dried seaweeds of beach.</title>
        <authorList>
            <person name="Lee S.D."/>
        </authorList>
    </citation>
    <scope>NUCLEOTIDE SEQUENCE [LARGE SCALE GENOMIC DNA]</scope>
    <source>
        <strain evidence="4 5">KSW2-21</strain>
    </source>
</reference>
<accession>A0ABU3S096</accession>
<organism evidence="4 5">
    <name type="scientific">Microbacterium algihabitans</name>
    <dbReference type="NCBI Taxonomy" id="3075992"/>
    <lineage>
        <taxon>Bacteria</taxon>
        <taxon>Bacillati</taxon>
        <taxon>Actinomycetota</taxon>
        <taxon>Actinomycetes</taxon>
        <taxon>Micrococcales</taxon>
        <taxon>Microbacteriaceae</taxon>
        <taxon>Microbacterium</taxon>
    </lineage>
</organism>
<name>A0ABU3S096_9MICO</name>
<dbReference type="PANTHER" id="PTHR44591">
    <property type="entry name" value="STRESS RESPONSE REGULATOR PROTEIN 1"/>
    <property type="match status" value="1"/>
</dbReference>
<proteinExistence type="predicted"/>
<dbReference type="Proteomes" id="UP001256673">
    <property type="component" value="Unassembled WGS sequence"/>
</dbReference>
<comment type="caution">
    <text evidence="4">The sequence shown here is derived from an EMBL/GenBank/DDBJ whole genome shotgun (WGS) entry which is preliminary data.</text>
</comment>
<keyword evidence="5" id="KW-1185">Reference proteome</keyword>
<dbReference type="InterPro" id="IPR011006">
    <property type="entry name" value="CheY-like_superfamily"/>
</dbReference>
<evidence type="ECO:0000256" key="1">
    <source>
        <dbReference type="ARBA" id="ARBA00022553"/>
    </source>
</evidence>
<dbReference type="PROSITE" id="PS50110">
    <property type="entry name" value="RESPONSE_REGULATORY"/>
    <property type="match status" value="1"/>
</dbReference>
<feature type="domain" description="Response regulatory" evidence="3">
    <location>
        <begin position="3"/>
        <end position="119"/>
    </location>
</feature>
<keyword evidence="1 2" id="KW-0597">Phosphoprotein</keyword>
<dbReference type="Pfam" id="PF00072">
    <property type="entry name" value="Response_reg"/>
    <property type="match status" value="1"/>
</dbReference>
<protein>
    <submittedName>
        <fullName evidence="4">Response regulator</fullName>
    </submittedName>
</protein>
<dbReference type="SMART" id="SM00448">
    <property type="entry name" value="REC"/>
    <property type="match status" value="1"/>
</dbReference>
<evidence type="ECO:0000256" key="2">
    <source>
        <dbReference type="PROSITE-ProRule" id="PRU00169"/>
    </source>
</evidence>
<evidence type="ECO:0000313" key="5">
    <source>
        <dbReference type="Proteomes" id="UP001256673"/>
    </source>
</evidence>
<dbReference type="EMBL" id="JAWDIU010000008">
    <property type="protein sequence ID" value="MDU0328533.1"/>
    <property type="molecule type" value="Genomic_DNA"/>
</dbReference>
<gene>
    <name evidence="4" type="ORF">RWH43_17370</name>
</gene>
<dbReference type="RefSeq" id="WP_316002126.1">
    <property type="nucleotide sequence ID" value="NZ_JAWDIU010000008.1"/>
</dbReference>
<feature type="modified residue" description="4-aspartylphosphate" evidence="2">
    <location>
        <position position="52"/>
    </location>
</feature>
<dbReference type="InterPro" id="IPR050595">
    <property type="entry name" value="Bact_response_regulator"/>
</dbReference>
<dbReference type="InterPro" id="IPR001789">
    <property type="entry name" value="Sig_transdc_resp-reg_receiver"/>
</dbReference>
<dbReference type="SUPFAM" id="SSF52172">
    <property type="entry name" value="CheY-like"/>
    <property type="match status" value="1"/>
</dbReference>